<feature type="transmembrane region" description="Helical" evidence="5">
    <location>
        <begin position="55"/>
        <end position="74"/>
    </location>
</feature>
<feature type="transmembrane region" description="Helical" evidence="5">
    <location>
        <begin position="192"/>
        <end position="210"/>
    </location>
</feature>
<evidence type="ECO:0000256" key="5">
    <source>
        <dbReference type="SAM" id="Phobius"/>
    </source>
</evidence>
<keyword evidence="8" id="KW-1185">Reference proteome</keyword>
<feature type="transmembrane region" description="Helical" evidence="5">
    <location>
        <begin position="373"/>
        <end position="388"/>
    </location>
</feature>
<feature type="transmembrane region" description="Helical" evidence="5">
    <location>
        <begin position="160"/>
        <end position="180"/>
    </location>
</feature>
<dbReference type="InterPro" id="IPR051533">
    <property type="entry name" value="WaaL-like"/>
</dbReference>
<feature type="transmembrane region" description="Helical" evidence="5">
    <location>
        <begin position="12"/>
        <end position="43"/>
    </location>
</feature>
<dbReference type="AlphaFoldDB" id="A0A1G6GM10"/>
<evidence type="ECO:0000259" key="6">
    <source>
        <dbReference type="Pfam" id="PF04932"/>
    </source>
</evidence>
<name>A0A1G6GM10_9BACT</name>
<proteinExistence type="predicted"/>
<evidence type="ECO:0000256" key="2">
    <source>
        <dbReference type="ARBA" id="ARBA00022692"/>
    </source>
</evidence>
<keyword evidence="2 5" id="KW-0812">Transmembrane</keyword>
<comment type="subcellular location">
    <subcellularLocation>
        <location evidence="1">Membrane</location>
        <topology evidence="1">Multi-pass membrane protein</topology>
    </subcellularLocation>
</comment>
<dbReference type="PANTHER" id="PTHR37422:SF13">
    <property type="entry name" value="LIPOPOLYSACCHARIDE BIOSYNTHESIS PROTEIN PA4999-RELATED"/>
    <property type="match status" value="1"/>
</dbReference>
<accession>A0A1G6GM10</accession>
<feature type="transmembrane region" description="Helical" evidence="5">
    <location>
        <begin position="216"/>
        <end position="234"/>
    </location>
</feature>
<dbReference type="EMBL" id="FMYP01000002">
    <property type="protein sequence ID" value="SDB82964.1"/>
    <property type="molecule type" value="Genomic_DNA"/>
</dbReference>
<dbReference type="Pfam" id="PF04932">
    <property type="entry name" value="Wzy_C"/>
    <property type="match status" value="1"/>
</dbReference>
<feature type="transmembrane region" description="Helical" evidence="5">
    <location>
        <begin position="80"/>
        <end position="98"/>
    </location>
</feature>
<dbReference type="GO" id="GO:0016874">
    <property type="term" value="F:ligase activity"/>
    <property type="evidence" value="ECO:0007669"/>
    <property type="project" value="UniProtKB-KW"/>
</dbReference>
<organism evidence="7 8">
    <name type="scientific">Williamwhitmania taraxaci</name>
    <dbReference type="NCBI Taxonomy" id="1640674"/>
    <lineage>
        <taxon>Bacteria</taxon>
        <taxon>Pseudomonadati</taxon>
        <taxon>Bacteroidota</taxon>
        <taxon>Bacteroidia</taxon>
        <taxon>Bacteroidales</taxon>
        <taxon>Williamwhitmaniaceae</taxon>
        <taxon>Williamwhitmania</taxon>
    </lineage>
</organism>
<keyword evidence="3 5" id="KW-1133">Transmembrane helix</keyword>
<gene>
    <name evidence="7" type="ORF">SAMN05216323_100244</name>
</gene>
<dbReference type="InterPro" id="IPR007016">
    <property type="entry name" value="O-antigen_ligase-rel_domated"/>
</dbReference>
<protein>
    <submittedName>
        <fullName evidence="7">O-Antigen ligase</fullName>
    </submittedName>
</protein>
<evidence type="ECO:0000256" key="4">
    <source>
        <dbReference type="ARBA" id="ARBA00023136"/>
    </source>
</evidence>
<feature type="transmembrane region" description="Helical" evidence="5">
    <location>
        <begin position="345"/>
        <end position="366"/>
    </location>
</feature>
<evidence type="ECO:0000256" key="1">
    <source>
        <dbReference type="ARBA" id="ARBA00004141"/>
    </source>
</evidence>
<keyword evidence="7" id="KW-0436">Ligase</keyword>
<feature type="transmembrane region" description="Helical" evidence="5">
    <location>
        <begin position="239"/>
        <end position="257"/>
    </location>
</feature>
<evidence type="ECO:0000256" key="3">
    <source>
        <dbReference type="ARBA" id="ARBA00022989"/>
    </source>
</evidence>
<dbReference type="GO" id="GO:0016020">
    <property type="term" value="C:membrane"/>
    <property type="evidence" value="ECO:0007669"/>
    <property type="project" value="UniProtKB-SubCell"/>
</dbReference>
<reference evidence="7 8" key="1">
    <citation type="submission" date="2016-09" db="EMBL/GenBank/DDBJ databases">
        <authorList>
            <person name="Capua I."/>
            <person name="De Benedictis P."/>
            <person name="Joannis T."/>
            <person name="Lombin L.H."/>
            <person name="Cattoli G."/>
        </authorList>
    </citation>
    <scope>NUCLEOTIDE SEQUENCE [LARGE SCALE GENOMIC DNA]</scope>
    <source>
        <strain evidence="7 8">A7P-90m</strain>
    </source>
</reference>
<keyword evidence="4 5" id="KW-0472">Membrane</keyword>
<dbReference type="Proteomes" id="UP000199452">
    <property type="component" value="Unassembled WGS sequence"/>
</dbReference>
<dbReference type="PANTHER" id="PTHR37422">
    <property type="entry name" value="TEICHURONIC ACID BIOSYNTHESIS PROTEIN TUAE"/>
    <property type="match status" value="1"/>
</dbReference>
<feature type="transmembrane region" description="Helical" evidence="5">
    <location>
        <begin position="110"/>
        <end position="131"/>
    </location>
</feature>
<dbReference type="STRING" id="1640674.SAMN05216323_100244"/>
<evidence type="ECO:0000313" key="7">
    <source>
        <dbReference type="EMBL" id="SDB82964.1"/>
    </source>
</evidence>
<sequence length="420" mass="48028">MSKILLLDYYVFYLVLFSLPFGMNVFIPILFAWLCLVAISYFVKRDYSTNRFRGLLLLPALFYLFHLLGVALSSDIEGGLFDFQIKLSLLLLPLLYPFHREIYKKSRASFFWSFVFGCAAASLYFIGYAVYQTSTFVNGVWVFNPTPEKGMNSHFFGSTFSYLIHPSYLSLYFLVAFLIIGVELNRWWRKGFAIRTVVILTATLLMTSLFMLQSRAGILGFGLLAFVWLIYLVLAKRRYLLGLGVLVALLVLSFFVVTRLDRISKTAKSLEKTAQVGIKNQNKEDGTTVRLWIWKSAFSVIHDHPVWGIGTGDIRDEMHKQYESRGMAISAQYRHNAHNQYLETWLGVGIFGLLALLAMLFVPLWIGIKKRDWLLVGFICLCSTSFMFESMLNSVVGVGFFAIFYTVLVSRKAETNVPMS</sequence>
<dbReference type="RefSeq" id="WP_170829954.1">
    <property type="nucleotide sequence ID" value="NZ_FMYP01000002.1"/>
</dbReference>
<evidence type="ECO:0000313" key="8">
    <source>
        <dbReference type="Proteomes" id="UP000199452"/>
    </source>
</evidence>
<feature type="domain" description="O-antigen ligase-related" evidence="6">
    <location>
        <begin position="202"/>
        <end position="357"/>
    </location>
</feature>